<dbReference type="InterPro" id="IPR040706">
    <property type="entry name" value="Zf-MYST"/>
</dbReference>
<dbReference type="Gene3D" id="2.30.30.140">
    <property type="match status" value="1"/>
</dbReference>
<feature type="domain" description="MYST-type HAT" evidence="7">
    <location>
        <begin position="145"/>
        <end position="416"/>
    </location>
</feature>
<dbReference type="Proteomes" id="UP000095280">
    <property type="component" value="Unplaced"/>
</dbReference>
<comment type="similarity">
    <text evidence="1 6">Belongs to the MYST (SAS/MOZ) family.</text>
</comment>
<dbReference type="GO" id="GO:0044545">
    <property type="term" value="C:NSL complex"/>
    <property type="evidence" value="ECO:0007669"/>
    <property type="project" value="TreeGrafter"/>
</dbReference>
<evidence type="ECO:0000259" key="7">
    <source>
        <dbReference type="PROSITE" id="PS51726"/>
    </source>
</evidence>
<dbReference type="InterPro" id="IPR016181">
    <property type="entry name" value="Acyl_CoA_acyltransferase"/>
</dbReference>
<dbReference type="InterPro" id="IPR036388">
    <property type="entry name" value="WH-like_DNA-bd_sf"/>
</dbReference>
<keyword evidence="8" id="KW-1185">Reference proteome</keyword>
<evidence type="ECO:0000256" key="1">
    <source>
        <dbReference type="ARBA" id="ARBA00010107"/>
    </source>
</evidence>
<dbReference type="GO" id="GO:0035267">
    <property type="term" value="C:NuA4 histone acetyltransferase complex"/>
    <property type="evidence" value="ECO:0007669"/>
    <property type="project" value="TreeGrafter"/>
</dbReference>
<sequence>MSSAIASSSSGASSAAAAAAGPQPALEIGGRFPVLRVADGQWYPAEIVHKRETADRANSQEYFIHYLDFDRRLDEWVGIDRIDVSNPAGTLESAGLDPLASSGGDKTRLTRHQKRKFHEIHHVPQSVEEMDAATAALEREHQELTKVKYIDLIQIGKYEITTWYFSPYPDEYGKQTKLWICEYCLKYMGLEKSHRYHLSQCEYRQPPGREIYRKGNLSVFEVDGKQRKLYCQCLCLLAKLFLDHKTLYFDVSGFLFYILCEVDRHGCHIVGYFSKEKDSPDSNNLACILTLPPHQRKGYGKLLISLSYELARVEGLVGGPEKPLSDLGKVTYRSYWEYAILDYIQSHPSCTVRDICSATAISRDDVQDTLHGLGLLQYWRGSYDLCLPQRTVQEHLLRILPRKPQLIDAACLQWSPLYPKSPKAEKRVRLSASSLEVEPGNRLHEVAVLHKV</sequence>
<comment type="subcellular location">
    <subcellularLocation>
        <location evidence="6">Nucleus</location>
    </subcellularLocation>
</comment>
<organism evidence="8 9">
    <name type="scientific">Macrostomum lignano</name>
    <dbReference type="NCBI Taxonomy" id="282301"/>
    <lineage>
        <taxon>Eukaryota</taxon>
        <taxon>Metazoa</taxon>
        <taxon>Spiralia</taxon>
        <taxon>Lophotrochozoa</taxon>
        <taxon>Platyhelminthes</taxon>
        <taxon>Rhabditophora</taxon>
        <taxon>Macrostomorpha</taxon>
        <taxon>Macrostomida</taxon>
        <taxon>Macrostomidae</taxon>
        <taxon>Macrostomum</taxon>
    </lineage>
</organism>
<dbReference type="GO" id="GO:0005634">
    <property type="term" value="C:nucleus"/>
    <property type="evidence" value="ECO:0007669"/>
    <property type="project" value="UniProtKB-SubCell"/>
</dbReference>
<accession>A0A1I8IZ66</accession>
<evidence type="ECO:0000256" key="6">
    <source>
        <dbReference type="RuleBase" id="RU361211"/>
    </source>
</evidence>
<dbReference type="PROSITE" id="PS51726">
    <property type="entry name" value="MYST_HAT"/>
    <property type="match status" value="1"/>
</dbReference>
<dbReference type="Pfam" id="PF01853">
    <property type="entry name" value="MOZ_SAS"/>
    <property type="match status" value="1"/>
</dbReference>
<proteinExistence type="inferred from homology"/>
<dbReference type="Gene3D" id="3.40.630.30">
    <property type="match status" value="1"/>
</dbReference>
<evidence type="ECO:0000313" key="8">
    <source>
        <dbReference type="Proteomes" id="UP000095280"/>
    </source>
</evidence>
<keyword evidence="6" id="KW-0539">Nucleus</keyword>
<dbReference type="FunFam" id="3.30.60.60:FF:000001">
    <property type="entry name" value="Histone acetyltransferase"/>
    <property type="match status" value="1"/>
</dbReference>
<dbReference type="Gene3D" id="1.10.10.10">
    <property type="entry name" value="Winged helix-like DNA-binding domain superfamily/Winged helix DNA-binding domain"/>
    <property type="match status" value="1"/>
</dbReference>
<dbReference type="EC" id="2.3.1.48" evidence="2 6"/>
<dbReference type="InterPro" id="IPR025995">
    <property type="entry name" value="Tudor-knot"/>
</dbReference>
<dbReference type="Gene3D" id="3.30.60.60">
    <property type="entry name" value="N-acetyl transferase-like"/>
    <property type="match status" value="1"/>
</dbReference>
<dbReference type="SUPFAM" id="SSF55729">
    <property type="entry name" value="Acyl-CoA N-acyltransferases (Nat)"/>
    <property type="match status" value="1"/>
</dbReference>
<dbReference type="GO" id="GO:0006355">
    <property type="term" value="P:regulation of DNA-templated transcription"/>
    <property type="evidence" value="ECO:0007669"/>
    <property type="project" value="InterPro"/>
</dbReference>
<dbReference type="CDD" id="cd04301">
    <property type="entry name" value="NAT_SF"/>
    <property type="match status" value="1"/>
</dbReference>
<evidence type="ECO:0000256" key="3">
    <source>
        <dbReference type="ARBA" id="ARBA00022679"/>
    </source>
</evidence>
<evidence type="ECO:0000256" key="2">
    <source>
        <dbReference type="ARBA" id="ARBA00013184"/>
    </source>
</evidence>
<evidence type="ECO:0000256" key="4">
    <source>
        <dbReference type="ARBA" id="ARBA00022990"/>
    </source>
</evidence>
<dbReference type="Pfam" id="PF11717">
    <property type="entry name" value="Tudor-knot"/>
    <property type="match status" value="1"/>
</dbReference>
<dbReference type="SUPFAM" id="SSF54160">
    <property type="entry name" value="Chromo domain-like"/>
    <property type="match status" value="1"/>
</dbReference>
<keyword evidence="3" id="KW-0808">Transferase</keyword>
<dbReference type="AlphaFoldDB" id="A0A1I8IZ66"/>
<reference evidence="9" key="1">
    <citation type="submission" date="2016-11" db="UniProtKB">
        <authorList>
            <consortium name="WormBaseParasite"/>
        </authorList>
    </citation>
    <scope>IDENTIFICATION</scope>
</reference>
<feature type="active site" description="Proton donor/acceptor" evidence="5">
    <location>
        <position position="321"/>
    </location>
</feature>
<keyword evidence="4" id="KW-0007">Acetylation</keyword>
<evidence type="ECO:0000256" key="5">
    <source>
        <dbReference type="PIRSR" id="PIRSR602717-51"/>
    </source>
</evidence>
<dbReference type="Pfam" id="PF17772">
    <property type="entry name" value="zf-MYST"/>
    <property type="match status" value="1"/>
</dbReference>
<name>A0A1I8IZ66_9PLAT</name>
<dbReference type="PANTHER" id="PTHR10615">
    <property type="entry name" value="HISTONE ACETYLTRANSFERASE"/>
    <property type="match status" value="1"/>
</dbReference>
<dbReference type="WBParaSite" id="maker-uti_cns_0019373-snap-gene-0.2-mRNA-1">
    <property type="protein sequence ID" value="maker-uti_cns_0019373-snap-gene-0.2-mRNA-1"/>
    <property type="gene ID" value="maker-uti_cns_0019373-snap-gene-0.2"/>
</dbReference>
<dbReference type="InterPro" id="IPR002717">
    <property type="entry name" value="HAT_MYST-type"/>
</dbReference>
<dbReference type="InterPro" id="IPR050603">
    <property type="entry name" value="MYST_HAT"/>
</dbReference>
<evidence type="ECO:0000313" key="9">
    <source>
        <dbReference type="WBParaSite" id="maker-uti_cns_0019373-snap-gene-0.2-mRNA-1"/>
    </source>
</evidence>
<dbReference type="PANTHER" id="PTHR10615:SF82">
    <property type="entry name" value="HISTONE ACETYLTRANSFERASE KAT8"/>
    <property type="match status" value="1"/>
</dbReference>
<dbReference type="FunFam" id="3.40.630.30:FF:000002">
    <property type="entry name" value="Histone acetyltransferase"/>
    <property type="match status" value="1"/>
</dbReference>
<protein>
    <recommendedName>
        <fullName evidence="2 6">Histone acetyltransferase</fullName>
        <ecNumber evidence="2 6">2.3.1.48</ecNumber>
    </recommendedName>
</protein>
<dbReference type="GO" id="GO:0072487">
    <property type="term" value="C:MSL complex"/>
    <property type="evidence" value="ECO:0007669"/>
    <property type="project" value="TreeGrafter"/>
</dbReference>
<comment type="catalytic activity">
    <reaction evidence="6">
        <text>L-lysyl-[protein] + acetyl-CoA = N(6)-acetyl-L-lysyl-[protein] + CoA + H(+)</text>
        <dbReference type="Rhea" id="RHEA:45948"/>
        <dbReference type="Rhea" id="RHEA-COMP:9752"/>
        <dbReference type="Rhea" id="RHEA-COMP:10731"/>
        <dbReference type="ChEBI" id="CHEBI:15378"/>
        <dbReference type="ChEBI" id="CHEBI:29969"/>
        <dbReference type="ChEBI" id="CHEBI:57287"/>
        <dbReference type="ChEBI" id="CHEBI:57288"/>
        <dbReference type="ChEBI" id="CHEBI:61930"/>
        <dbReference type="EC" id="2.3.1.48"/>
    </reaction>
</comment>
<dbReference type="GO" id="GO:0046972">
    <property type="term" value="F:histone H4K16 acetyltransferase activity"/>
    <property type="evidence" value="ECO:0007669"/>
    <property type="project" value="TreeGrafter"/>
</dbReference>
<dbReference type="InterPro" id="IPR016197">
    <property type="entry name" value="Chromo-like_dom_sf"/>
</dbReference>